<accession>A0A1Y5MZS2</accession>
<reference evidence="1 2" key="1">
    <citation type="submission" date="2017-04" db="EMBL/GenBank/DDBJ databases">
        <title>Complete genome of Campylobacter concisus ATCC 33237T and draft genomes for an additional eight well characterized C. concisus strains.</title>
        <authorList>
            <person name="Cornelius A.J."/>
            <person name="Miller W.G."/>
            <person name="Lastovica A.J."/>
            <person name="On S.L."/>
            <person name="French N.P."/>
            <person name="Vandenberg O."/>
            <person name="Biggs P.J."/>
        </authorList>
    </citation>
    <scope>NUCLEOTIDE SEQUENCE [LARGE SCALE GENOMIC DNA]</scope>
    <source>
        <strain evidence="1 2">Lasto28.99</strain>
    </source>
</reference>
<gene>
    <name evidence="1" type="ORF">B9N62_07250</name>
</gene>
<comment type="caution">
    <text evidence="1">The sequence shown here is derived from an EMBL/GenBank/DDBJ whole genome shotgun (WGS) entry which is preliminary data.</text>
</comment>
<proteinExistence type="predicted"/>
<dbReference type="Proteomes" id="UP000195967">
    <property type="component" value="Unassembled WGS sequence"/>
</dbReference>
<dbReference type="EMBL" id="NDYO01000008">
    <property type="protein sequence ID" value="OUT11122.1"/>
    <property type="molecule type" value="Genomic_DNA"/>
</dbReference>
<dbReference type="RefSeq" id="WP_087584968.1">
    <property type="nucleotide sequence ID" value="NZ_CABMKR010000008.1"/>
</dbReference>
<organism evidence="1 2">
    <name type="scientific">Campylobacter concisus</name>
    <dbReference type="NCBI Taxonomy" id="199"/>
    <lineage>
        <taxon>Bacteria</taxon>
        <taxon>Pseudomonadati</taxon>
        <taxon>Campylobacterota</taxon>
        <taxon>Epsilonproteobacteria</taxon>
        <taxon>Campylobacterales</taxon>
        <taxon>Campylobacteraceae</taxon>
        <taxon>Campylobacter</taxon>
    </lineage>
</organism>
<sequence length="73" mass="8529">MDKNEFQNLLNKAGINKKRLSELSNIPYATVNAWGSRTPYPPYLKFMLENYIKSLDMDKIVEVVKPYTESKED</sequence>
<evidence type="ECO:0000313" key="1">
    <source>
        <dbReference type="EMBL" id="OUT11122.1"/>
    </source>
</evidence>
<protein>
    <submittedName>
        <fullName evidence="1">Acyl carrier protein</fullName>
    </submittedName>
</protein>
<evidence type="ECO:0000313" key="2">
    <source>
        <dbReference type="Proteomes" id="UP000195967"/>
    </source>
</evidence>
<dbReference type="AlphaFoldDB" id="A0A1Y5MZS2"/>
<name>A0A1Y5MZS2_9BACT</name>